<comment type="caution">
    <text evidence="1">The sequence shown here is derived from an EMBL/GenBank/DDBJ whole genome shotgun (WGS) entry which is preliminary data.</text>
</comment>
<evidence type="ECO:0000313" key="2">
    <source>
        <dbReference type="Proteomes" id="UP000023435"/>
    </source>
</evidence>
<keyword evidence="2" id="KW-1185">Reference proteome</keyword>
<dbReference type="EMBL" id="JAJA02000001">
    <property type="protein sequence ID" value="KWS03524.1"/>
    <property type="molecule type" value="Genomic_DNA"/>
</dbReference>
<dbReference type="AlphaFoldDB" id="A0A108U6M9"/>
<gene>
    <name evidence="1" type="ORF">AZ78_1072</name>
</gene>
<dbReference type="Proteomes" id="UP000023435">
    <property type="component" value="Unassembled WGS sequence"/>
</dbReference>
<sequence length="51" mass="5276">MDAFGAIAGCAGADRAHADFTIEFRTIESCAIVASKTANARLARCCVRAAT</sequence>
<accession>A0A108U6M9</accession>
<reference evidence="1 2" key="1">
    <citation type="journal article" date="2014" name="Genome Announc.">
        <title>Draft Genome Sequence of Lysobacter capsici AZ78, a Bacterium Antagonistic to Plant-Pathogenic Oomycetes.</title>
        <authorList>
            <person name="Puopolo G."/>
            <person name="Sonego P."/>
            <person name="Engelen K."/>
            <person name="Pertot I."/>
        </authorList>
    </citation>
    <scope>NUCLEOTIDE SEQUENCE [LARGE SCALE GENOMIC DNA]</scope>
    <source>
        <strain evidence="1 2">AZ78</strain>
    </source>
</reference>
<evidence type="ECO:0000313" key="1">
    <source>
        <dbReference type="EMBL" id="KWS03524.1"/>
    </source>
</evidence>
<protein>
    <submittedName>
        <fullName evidence="1">Uncharacterized protein</fullName>
    </submittedName>
</protein>
<name>A0A108U6M9_9GAMM</name>
<proteinExistence type="predicted"/>
<organism evidence="1 2">
    <name type="scientific">Lysobacter capsici AZ78</name>
    <dbReference type="NCBI Taxonomy" id="1444315"/>
    <lineage>
        <taxon>Bacteria</taxon>
        <taxon>Pseudomonadati</taxon>
        <taxon>Pseudomonadota</taxon>
        <taxon>Gammaproteobacteria</taxon>
        <taxon>Lysobacterales</taxon>
        <taxon>Lysobacteraceae</taxon>
        <taxon>Lysobacter</taxon>
    </lineage>
</organism>